<gene>
    <name evidence="7" type="ORF">CARN1_0069</name>
</gene>
<dbReference type="PROSITE" id="PS51007">
    <property type="entry name" value="CYTC"/>
    <property type="match status" value="1"/>
</dbReference>
<dbReference type="Gene3D" id="1.10.760.10">
    <property type="entry name" value="Cytochrome c-like domain"/>
    <property type="match status" value="1"/>
</dbReference>
<dbReference type="PANTHER" id="PTHR35008:SF8">
    <property type="entry name" value="ALCOHOL DEHYDROGENASE CYTOCHROME C SUBUNIT"/>
    <property type="match status" value="1"/>
</dbReference>
<dbReference type="InterPro" id="IPR036909">
    <property type="entry name" value="Cyt_c-like_dom_sf"/>
</dbReference>
<name>E6PEK9_9ZZZZ</name>
<accession>E6PEK9</accession>
<evidence type="ECO:0000256" key="3">
    <source>
        <dbReference type="ARBA" id="ARBA00022723"/>
    </source>
</evidence>
<evidence type="ECO:0000313" key="7">
    <source>
        <dbReference type="EMBL" id="CBH74894.1"/>
    </source>
</evidence>
<keyword evidence="3" id="KW-0479">Metal-binding</keyword>
<dbReference type="PRINTS" id="PR00605">
    <property type="entry name" value="CYTCHROMECIC"/>
</dbReference>
<keyword evidence="1" id="KW-0813">Transport</keyword>
<dbReference type="EMBL" id="CABL01000005">
    <property type="protein sequence ID" value="CBH74894.1"/>
    <property type="molecule type" value="Genomic_DNA"/>
</dbReference>
<keyword evidence="5" id="KW-0408">Iron</keyword>
<protein>
    <submittedName>
        <fullName evidence="7">Cytochrome c-552 (Cytochrome c552)</fullName>
    </submittedName>
</protein>
<evidence type="ECO:0000256" key="2">
    <source>
        <dbReference type="ARBA" id="ARBA00022617"/>
    </source>
</evidence>
<keyword evidence="2" id="KW-0349">Heme</keyword>
<proteinExistence type="predicted"/>
<dbReference type="Pfam" id="PF00034">
    <property type="entry name" value="Cytochrom_C"/>
    <property type="match status" value="1"/>
</dbReference>
<evidence type="ECO:0000256" key="4">
    <source>
        <dbReference type="ARBA" id="ARBA00022982"/>
    </source>
</evidence>
<dbReference type="SUPFAM" id="SSF46626">
    <property type="entry name" value="Cytochrome c"/>
    <property type="match status" value="1"/>
</dbReference>
<sequence>MAATSAAPAAANAAGASVYNTNCASCHQATGVGVAGAFPPLAGNPTVTGPAAKVIHIVKYGLQGAIVVKGKSYNGMMPPWGTTLSNADIAAVISYVRSSWGNAASPVTVADVKAVAK</sequence>
<feature type="domain" description="Cytochrome c" evidence="6">
    <location>
        <begin position="10"/>
        <end position="100"/>
    </location>
</feature>
<dbReference type="InterPro" id="IPR051459">
    <property type="entry name" value="Cytochrome_c-type_DH"/>
</dbReference>
<evidence type="ECO:0000259" key="6">
    <source>
        <dbReference type="PROSITE" id="PS51007"/>
    </source>
</evidence>
<keyword evidence="4" id="KW-0249">Electron transport</keyword>
<dbReference type="InterPro" id="IPR009056">
    <property type="entry name" value="Cyt_c-like_dom"/>
</dbReference>
<dbReference type="GO" id="GO:0009055">
    <property type="term" value="F:electron transfer activity"/>
    <property type="evidence" value="ECO:0007669"/>
    <property type="project" value="InterPro"/>
</dbReference>
<comment type="caution">
    <text evidence="7">The sequence shown here is derived from an EMBL/GenBank/DDBJ whole genome shotgun (WGS) entry which is preliminary data.</text>
</comment>
<dbReference type="PANTHER" id="PTHR35008">
    <property type="entry name" value="BLL4482 PROTEIN-RELATED"/>
    <property type="match status" value="1"/>
</dbReference>
<evidence type="ECO:0000256" key="5">
    <source>
        <dbReference type="ARBA" id="ARBA00023004"/>
    </source>
</evidence>
<dbReference type="InterPro" id="IPR008168">
    <property type="entry name" value="Cyt_C_IC"/>
</dbReference>
<organism evidence="7">
    <name type="scientific">mine drainage metagenome</name>
    <dbReference type="NCBI Taxonomy" id="410659"/>
    <lineage>
        <taxon>unclassified sequences</taxon>
        <taxon>metagenomes</taxon>
        <taxon>ecological metagenomes</taxon>
    </lineage>
</organism>
<dbReference type="AlphaFoldDB" id="E6PEK9"/>
<dbReference type="GO" id="GO:0005506">
    <property type="term" value="F:iron ion binding"/>
    <property type="evidence" value="ECO:0007669"/>
    <property type="project" value="InterPro"/>
</dbReference>
<dbReference type="GO" id="GO:0020037">
    <property type="term" value="F:heme binding"/>
    <property type="evidence" value="ECO:0007669"/>
    <property type="project" value="InterPro"/>
</dbReference>
<evidence type="ECO:0000256" key="1">
    <source>
        <dbReference type="ARBA" id="ARBA00022448"/>
    </source>
</evidence>
<reference evidence="7" key="1">
    <citation type="submission" date="2009-10" db="EMBL/GenBank/DDBJ databases">
        <title>Diversity of trophic interactions inside an arsenic-rich microbial ecosystem.</title>
        <authorList>
            <person name="Bertin P.N."/>
            <person name="Heinrich-Salmeron A."/>
            <person name="Pelletier E."/>
            <person name="Goulhen-Chollet F."/>
            <person name="Arsene-Ploetze F."/>
            <person name="Gallien S."/>
            <person name="Calteau A."/>
            <person name="Vallenet D."/>
            <person name="Casiot C."/>
            <person name="Chane-Woon-Ming B."/>
            <person name="Giloteaux L."/>
            <person name="Barakat M."/>
            <person name="Bonnefoy V."/>
            <person name="Bruneel O."/>
            <person name="Chandler M."/>
            <person name="Cleiss J."/>
            <person name="Duran R."/>
            <person name="Elbaz-Poulichet F."/>
            <person name="Fonknechten N."/>
            <person name="Lauga B."/>
            <person name="Mornico D."/>
            <person name="Ortet P."/>
            <person name="Schaeffer C."/>
            <person name="Siguier P."/>
            <person name="Alexander Thil Smith A."/>
            <person name="Van Dorsselaer A."/>
            <person name="Weissenbach J."/>
            <person name="Medigue C."/>
            <person name="Le Paslier D."/>
        </authorList>
    </citation>
    <scope>NUCLEOTIDE SEQUENCE</scope>
</reference>